<reference evidence="1" key="1">
    <citation type="journal article" date="2014" name="Front. Microbiol.">
        <title>High frequency of phylogenetically diverse reductive dehalogenase-homologous genes in deep subseafloor sedimentary metagenomes.</title>
        <authorList>
            <person name="Kawai M."/>
            <person name="Futagami T."/>
            <person name="Toyoda A."/>
            <person name="Takaki Y."/>
            <person name="Nishi S."/>
            <person name="Hori S."/>
            <person name="Arai W."/>
            <person name="Tsubouchi T."/>
            <person name="Morono Y."/>
            <person name="Uchiyama I."/>
            <person name="Ito T."/>
            <person name="Fujiyama A."/>
            <person name="Inagaki F."/>
            <person name="Takami H."/>
        </authorList>
    </citation>
    <scope>NUCLEOTIDE SEQUENCE</scope>
    <source>
        <strain evidence="1">Expedition CK06-06</strain>
    </source>
</reference>
<feature type="non-terminal residue" evidence="1">
    <location>
        <position position="1"/>
    </location>
</feature>
<sequence>LVINGYSSSSQTLKIFLVISNPDTRLPYS</sequence>
<proteinExistence type="predicted"/>
<organism evidence="1">
    <name type="scientific">marine sediment metagenome</name>
    <dbReference type="NCBI Taxonomy" id="412755"/>
    <lineage>
        <taxon>unclassified sequences</taxon>
        <taxon>metagenomes</taxon>
        <taxon>ecological metagenomes</taxon>
    </lineage>
</organism>
<accession>X1ATW8</accession>
<gene>
    <name evidence="1" type="ORF">S01H4_36396</name>
</gene>
<dbReference type="AlphaFoldDB" id="X1ATW8"/>
<comment type="caution">
    <text evidence="1">The sequence shown here is derived from an EMBL/GenBank/DDBJ whole genome shotgun (WGS) entry which is preliminary data.</text>
</comment>
<name>X1ATW8_9ZZZZ</name>
<evidence type="ECO:0000313" key="1">
    <source>
        <dbReference type="EMBL" id="GAG86334.1"/>
    </source>
</evidence>
<dbReference type="EMBL" id="BART01019450">
    <property type="protein sequence ID" value="GAG86334.1"/>
    <property type="molecule type" value="Genomic_DNA"/>
</dbReference>
<protein>
    <submittedName>
        <fullName evidence="1">Uncharacterized protein</fullName>
    </submittedName>
</protein>